<evidence type="ECO:0000313" key="7">
    <source>
        <dbReference type="EMBL" id="CAE8583486.1"/>
    </source>
</evidence>
<evidence type="ECO:0000256" key="5">
    <source>
        <dbReference type="ARBA" id="ARBA00022840"/>
    </source>
</evidence>
<protein>
    <recommendedName>
        <fullName evidence="1 6">Inositol-pentakisphosphate 2-kinase</fullName>
        <ecNumber evidence="1 6">2.7.1.158</ecNumber>
    </recommendedName>
</protein>
<evidence type="ECO:0000256" key="6">
    <source>
        <dbReference type="RuleBase" id="RU364126"/>
    </source>
</evidence>
<dbReference type="InterPro" id="IPR043001">
    <property type="entry name" value="IP5_2-K_N_lobe"/>
</dbReference>
<dbReference type="InterPro" id="IPR009286">
    <property type="entry name" value="Ins_P5_2-kin"/>
</dbReference>
<dbReference type="PANTHER" id="PTHR14456:SF2">
    <property type="entry name" value="INOSITOL-PENTAKISPHOSPHATE 2-KINASE"/>
    <property type="match status" value="1"/>
</dbReference>
<keyword evidence="8" id="KW-1185">Reference proteome</keyword>
<reference evidence="7" key="1">
    <citation type="submission" date="2021-02" db="EMBL/GenBank/DDBJ databases">
        <authorList>
            <person name="Dougan E. K."/>
            <person name="Rhodes N."/>
            <person name="Thang M."/>
            <person name="Chan C."/>
        </authorList>
    </citation>
    <scope>NUCLEOTIDE SEQUENCE</scope>
</reference>
<proteinExistence type="predicted"/>
<sequence length="445" mass="48872">MGLGLSAELCLGRGFGGGTRVVGVVSSDDVYTGSEAHWEYINEGGLNMLLRYKGTNKDLFGRVLRLRKGEGSNGRLQEDSRFQSNVILPILDRFVDFGSMVQLDKAVVQKLNTDGSIQSSRHADRLSAKVKDLDTSNAGTEGSNILGMLCPDLTYCPDGVSYEIKLKSGVEECSDLGISRFTFLQCHDYPKKRDTLSRYNPVELFQAVLQGDAARLKAQLVHLRTASADQKQNNFRLLSGGEPSKVSDLDLEKLGEVLLKSPELFARLRALDFLAAGEVTEATAKRLYDAAGCPQGLSATHFEEAYSGYGKALLERLQATQDDDECMRVVSTAYEGMKPELGLALFLLGRTSHDVSLIVNVRSRRPGEAQDVFTSLRYSEVNSAGLWGRLTVIDTDIKPADRMPEYCQQLTEYRNHKNAKPLVDCVKGGGSVDEGLKAVQKALKR</sequence>
<dbReference type="GO" id="GO:0005634">
    <property type="term" value="C:nucleus"/>
    <property type="evidence" value="ECO:0007669"/>
    <property type="project" value="TreeGrafter"/>
</dbReference>
<dbReference type="AlphaFoldDB" id="A0A813D7F7"/>
<evidence type="ECO:0000256" key="2">
    <source>
        <dbReference type="ARBA" id="ARBA00022679"/>
    </source>
</evidence>
<comment type="catalytic activity">
    <reaction evidence="6">
        <text>1D-myo-inositol 1,3,4,5,6-pentakisphosphate + ATP = 1D-myo-inositol hexakisphosphate + ADP + H(+)</text>
        <dbReference type="Rhea" id="RHEA:20313"/>
        <dbReference type="ChEBI" id="CHEBI:15378"/>
        <dbReference type="ChEBI" id="CHEBI:30616"/>
        <dbReference type="ChEBI" id="CHEBI:57733"/>
        <dbReference type="ChEBI" id="CHEBI:58130"/>
        <dbReference type="ChEBI" id="CHEBI:456216"/>
        <dbReference type="EC" id="2.7.1.158"/>
    </reaction>
</comment>
<comment type="domain">
    <text evidence="6">The EXKPK motif is conserved in inositol-pentakisphosphate 2-kinases of both family 1 and 2.</text>
</comment>
<comment type="function">
    <text evidence="6">Phosphorylates Ins(1,3,4,5,6)P5 at position 2 to form Ins(1,2,3,4,5,6)P6 (InsP6 or phytate).</text>
</comment>
<keyword evidence="3 6" id="KW-0547">Nucleotide-binding</keyword>
<keyword evidence="5 6" id="KW-0067">ATP-binding</keyword>
<gene>
    <name evidence="7" type="ORF">PGLA1383_LOCUS2449</name>
</gene>
<dbReference type="GO" id="GO:0035299">
    <property type="term" value="F:inositol-1,3,4,5,6-pentakisphosphate 2-kinase activity"/>
    <property type="evidence" value="ECO:0007669"/>
    <property type="project" value="UniProtKB-EC"/>
</dbReference>
<comment type="caution">
    <text evidence="7">The sequence shown here is derived from an EMBL/GenBank/DDBJ whole genome shotgun (WGS) entry which is preliminary data.</text>
</comment>
<keyword evidence="4 6" id="KW-0418">Kinase</keyword>
<dbReference type="Pfam" id="PF06090">
    <property type="entry name" value="Ins_P5_2-kin"/>
    <property type="match status" value="1"/>
</dbReference>
<accession>A0A813D7F7</accession>
<dbReference type="GO" id="GO:0032958">
    <property type="term" value="P:inositol phosphate biosynthetic process"/>
    <property type="evidence" value="ECO:0007669"/>
    <property type="project" value="TreeGrafter"/>
</dbReference>
<dbReference type="PANTHER" id="PTHR14456">
    <property type="entry name" value="INOSITOL POLYPHOSPHATE KINASE 1"/>
    <property type="match status" value="1"/>
</dbReference>
<dbReference type="Gene3D" id="3.30.200.110">
    <property type="entry name" value="Inositol-pentakisphosphate 2-kinase, N-lobe"/>
    <property type="match status" value="1"/>
</dbReference>
<evidence type="ECO:0000256" key="3">
    <source>
        <dbReference type="ARBA" id="ARBA00022741"/>
    </source>
</evidence>
<dbReference type="OrthoDB" id="421785at2759"/>
<dbReference type="EMBL" id="CAJNNV010000754">
    <property type="protein sequence ID" value="CAE8583486.1"/>
    <property type="molecule type" value="Genomic_DNA"/>
</dbReference>
<dbReference type="Proteomes" id="UP000654075">
    <property type="component" value="Unassembled WGS sequence"/>
</dbReference>
<keyword evidence="2 6" id="KW-0808">Transferase</keyword>
<dbReference type="GO" id="GO:0005524">
    <property type="term" value="F:ATP binding"/>
    <property type="evidence" value="ECO:0007669"/>
    <property type="project" value="UniProtKB-KW"/>
</dbReference>
<evidence type="ECO:0000313" key="8">
    <source>
        <dbReference type="Proteomes" id="UP000654075"/>
    </source>
</evidence>
<evidence type="ECO:0000256" key="4">
    <source>
        <dbReference type="ARBA" id="ARBA00022777"/>
    </source>
</evidence>
<name>A0A813D7F7_POLGL</name>
<dbReference type="EC" id="2.7.1.158" evidence="1 6"/>
<evidence type="ECO:0000256" key="1">
    <source>
        <dbReference type="ARBA" id="ARBA00012023"/>
    </source>
</evidence>
<organism evidence="7 8">
    <name type="scientific">Polarella glacialis</name>
    <name type="common">Dinoflagellate</name>
    <dbReference type="NCBI Taxonomy" id="89957"/>
    <lineage>
        <taxon>Eukaryota</taxon>
        <taxon>Sar</taxon>
        <taxon>Alveolata</taxon>
        <taxon>Dinophyceae</taxon>
        <taxon>Suessiales</taxon>
        <taxon>Suessiaceae</taxon>
        <taxon>Polarella</taxon>
    </lineage>
</organism>